<feature type="coiled-coil region" evidence="1">
    <location>
        <begin position="168"/>
        <end position="195"/>
    </location>
</feature>
<dbReference type="Gramene" id="Kaladp0049s0046.1.v1.1">
    <property type="protein sequence ID" value="Kaladp0049s0046.1.v1.1"/>
    <property type="gene ID" value="Kaladp0049s0046.v1.1"/>
</dbReference>
<feature type="compositionally biased region" description="Polar residues" evidence="2">
    <location>
        <begin position="147"/>
        <end position="157"/>
    </location>
</feature>
<accession>A0A7N0U0J0</accession>
<dbReference type="PANTHER" id="PTHR38936:SF1">
    <property type="entry name" value="DUF641 DOMAIN-CONTAINING PROTEIN"/>
    <property type="match status" value="1"/>
</dbReference>
<dbReference type="Proteomes" id="UP000594263">
    <property type="component" value="Unplaced"/>
</dbReference>
<keyword evidence="1" id="KW-0175">Coiled coil</keyword>
<evidence type="ECO:0000256" key="1">
    <source>
        <dbReference type="SAM" id="Coils"/>
    </source>
</evidence>
<dbReference type="EnsemblPlants" id="Kaladp0049s0046.1.v1.1">
    <property type="protein sequence ID" value="Kaladp0049s0046.1.v1.1"/>
    <property type="gene ID" value="Kaladp0049s0046.v1.1"/>
</dbReference>
<sequence>MKTKRRATPSPSNREMTSPTANLPNLSVEKGMTQTLVPTTSVDPDSSNKKARFDNASTRRSQRIRNAVYHQRLIRDIEPVIQILDPTGSEKDDANNAEELNQQPEPSQSRMHDIEPVPPNQNPAGSEMENEDDPSQENSLEPEELIQQKTNKTSVPGNKSEIRYRQLYVKSRKKLEELTRANNELSLKLAVAEGKLEVYEKGSGIISSIIGKTKDAIMASALSKATEQLLAHTTSHIKPNKNLRAAVAKKKPVANLRKK</sequence>
<feature type="compositionally biased region" description="Polar residues" evidence="2">
    <location>
        <begin position="98"/>
        <end position="109"/>
    </location>
</feature>
<feature type="compositionally biased region" description="Acidic residues" evidence="2">
    <location>
        <begin position="128"/>
        <end position="144"/>
    </location>
</feature>
<feature type="compositionally biased region" description="Polar residues" evidence="2">
    <location>
        <begin position="9"/>
        <end position="25"/>
    </location>
</feature>
<evidence type="ECO:0000256" key="2">
    <source>
        <dbReference type="SAM" id="MobiDB-lite"/>
    </source>
</evidence>
<feature type="region of interest" description="Disordered" evidence="2">
    <location>
        <begin position="86"/>
        <end position="158"/>
    </location>
</feature>
<feature type="region of interest" description="Disordered" evidence="2">
    <location>
        <begin position="1"/>
        <end position="64"/>
    </location>
</feature>
<name>A0A7N0U0J0_KALFE</name>
<protein>
    <submittedName>
        <fullName evidence="3">Uncharacterized protein</fullName>
    </submittedName>
</protein>
<organism evidence="3 4">
    <name type="scientific">Kalanchoe fedtschenkoi</name>
    <name type="common">Lavender scallops</name>
    <name type="synonym">South American air plant</name>
    <dbReference type="NCBI Taxonomy" id="63787"/>
    <lineage>
        <taxon>Eukaryota</taxon>
        <taxon>Viridiplantae</taxon>
        <taxon>Streptophyta</taxon>
        <taxon>Embryophyta</taxon>
        <taxon>Tracheophyta</taxon>
        <taxon>Spermatophyta</taxon>
        <taxon>Magnoliopsida</taxon>
        <taxon>eudicotyledons</taxon>
        <taxon>Gunneridae</taxon>
        <taxon>Pentapetalae</taxon>
        <taxon>Saxifragales</taxon>
        <taxon>Crassulaceae</taxon>
        <taxon>Kalanchoe</taxon>
    </lineage>
</organism>
<evidence type="ECO:0000313" key="3">
    <source>
        <dbReference type="EnsemblPlants" id="Kaladp0049s0046.1.v1.1"/>
    </source>
</evidence>
<dbReference type="PANTHER" id="PTHR38936">
    <property type="entry name" value="TITIN-LIKE ISOFORM X2"/>
    <property type="match status" value="1"/>
</dbReference>
<keyword evidence="4" id="KW-1185">Reference proteome</keyword>
<dbReference type="OMA" id="LECAHAK"/>
<reference evidence="3" key="1">
    <citation type="submission" date="2021-01" db="UniProtKB">
        <authorList>
            <consortium name="EnsemblPlants"/>
        </authorList>
    </citation>
    <scope>IDENTIFICATION</scope>
</reference>
<proteinExistence type="predicted"/>
<feature type="compositionally biased region" description="Polar residues" evidence="2">
    <location>
        <begin position="32"/>
        <end position="45"/>
    </location>
</feature>
<dbReference type="AlphaFoldDB" id="A0A7N0U0J0"/>
<evidence type="ECO:0000313" key="4">
    <source>
        <dbReference type="Proteomes" id="UP000594263"/>
    </source>
</evidence>